<dbReference type="RefSeq" id="WP_386197078.1">
    <property type="nucleotide sequence ID" value="NZ_JBHSBC010000066.1"/>
</dbReference>
<reference evidence="2" key="1">
    <citation type="journal article" date="2019" name="Int. J. Syst. Evol. Microbiol.">
        <title>The Global Catalogue of Microorganisms (GCM) 10K type strain sequencing project: providing services to taxonomists for standard genome sequencing and annotation.</title>
        <authorList>
            <consortium name="The Broad Institute Genomics Platform"/>
            <consortium name="The Broad Institute Genome Sequencing Center for Infectious Disease"/>
            <person name="Wu L."/>
            <person name="Ma J."/>
        </authorList>
    </citation>
    <scope>NUCLEOTIDE SEQUENCE [LARGE SCALE GENOMIC DNA]</scope>
    <source>
        <strain evidence="2">TBRC 7912</strain>
    </source>
</reference>
<evidence type="ECO:0008006" key="3">
    <source>
        <dbReference type="Google" id="ProtNLM"/>
    </source>
</evidence>
<name>A0ABV8FHG4_9ACTN</name>
<dbReference type="Proteomes" id="UP001595698">
    <property type="component" value="Unassembled WGS sequence"/>
</dbReference>
<gene>
    <name evidence="1" type="ORF">ACFOYY_41725</name>
</gene>
<comment type="caution">
    <text evidence="1">The sequence shown here is derived from an EMBL/GenBank/DDBJ whole genome shotgun (WGS) entry which is preliminary data.</text>
</comment>
<organism evidence="1 2">
    <name type="scientific">Streptosporangium jomthongense</name>
    <dbReference type="NCBI Taxonomy" id="1193683"/>
    <lineage>
        <taxon>Bacteria</taxon>
        <taxon>Bacillati</taxon>
        <taxon>Actinomycetota</taxon>
        <taxon>Actinomycetes</taxon>
        <taxon>Streptosporangiales</taxon>
        <taxon>Streptosporangiaceae</taxon>
        <taxon>Streptosporangium</taxon>
    </lineage>
</organism>
<proteinExistence type="predicted"/>
<protein>
    <recommendedName>
        <fullName evidence="3">Secreted protein</fullName>
    </recommendedName>
</protein>
<evidence type="ECO:0000313" key="1">
    <source>
        <dbReference type="EMBL" id="MFC3986708.1"/>
    </source>
</evidence>
<accession>A0ABV8FHG4</accession>
<evidence type="ECO:0000313" key="2">
    <source>
        <dbReference type="Proteomes" id="UP001595698"/>
    </source>
</evidence>
<keyword evidence="2" id="KW-1185">Reference proteome</keyword>
<sequence length="177" mass="19220">MSRPVWLLDVDGVINVARPGWGGIPRRGVAHSGGHAYRMRWAPALIDRVRALHRTGTVEIRWCSTWCADADEVERLFALPRLPRAWSEHLSSTAAAEAKLAAARQVLARGWRLVWTDDVEMPTGGPVHDELTKDGRALLIAPSPREGLRPDHMDAIEGFVATRGAGSGGGRPGPEGV</sequence>
<dbReference type="EMBL" id="JBHSBC010000066">
    <property type="protein sequence ID" value="MFC3986708.1"/>
    <property type="molecule type" value="Genomic_DNA"/>
</dbReference>